<dbReference type="Pfam" id="PF13489">
    <property type="entry name" value="Methyltransf_23"/>
    <property type="match status" value="1"/>
</dbReference>
<sequence length="338" mass="36464">MPGPAGACLHTMHLSPRTIAKGVGVYFAAAVSGYLYLRSTKAPAPSPCGCGASRPAANAAGDGSGGWDEAPASPAGGQQTFDRLADRYDSCINVDETFMGVKLMRRWLMRRAEGDVLEVSAGTGRNLPYYDLRRLRSLTLTDTSRHMLVNAADKYAEMGASTGSARVRFELADAQHLAATPDSSSGSSESSSRAHAAAGAAQQPPEARQPQEQMQGAVGAPHRPQLRQQQTFPPRSFDCVVDTFGLCSQQDPVTALKEMARVCKPGGRILLLQHGKGTWGFVNSILDSGAGEHYLKWGCWWNRDIERIVRQAGLRVDSMSRWHFGTTYLVVARPAEEA</sequence>
<dbReference type="InterPro" id="IPR050508">
    <property type="entry name" value="Methyltransf_Superfamily"/>
</dbReference>
<evidence type="ECO:0000313" key="2">
    <source>
        <dbReference type="EMBL" id="EFN59364.1"/>
    </source>
</evidence>
<keyword evidence="3" id="KW-1185">Reference proteome</keyword>
<dbReference type="OrthoDB" id="416496at2759"/>
<dbReference type="STRING" id="554065.E1Z4L1"/>
<gene>
    <name evidence="2" type="ORF">CHLNCDRAFT_137827</name>
</gene>
<dbReference type="GeneID" id="17358863"/>
<evidence type="ECO:0008006" key="4">
    <source>
        <dbReference type="Google" id="ProtNLM"/>
    </source>
</evidence>
<reference evidence="2 3" key="1">
    <citation type="journal article" date="2010" name="Plant Cell">
        <title>The Chlorella variabilis NC64A genome reveals adaptation to photosymbiosis, coevolution with viruses, and cryptic sex.</title>
        <authorList>
            <person name="Blanc G."/>
            <person name="Duncan G."/>
            <person name="Agarkova I."/>
            <person name="Borodovsky M."/>
            <person name="Gurnon J."/>
            <person name="Kuo A."/>
            <person name="Lindquist E."/>
            <person name="Lucas S."/>
            <person name="Pangilinan J."/>
            <person name="Polle J."/>
            <person name="Salamov A."/>
            <person name="Terry A."/>
            <person name="Yamada T."/>
            <person name="Dunigan D.D."/>
            <person name="Grigoriev I.V."/>
            <person name="Claverie J.M."/>
            <person name="Van Etten J.L."/>
        </authorList>
    </citation>
    <scope>NUCLEOTIDE SEQUENCE [LARGE SCALE GENOMIC DNA]</scope>
    <source>
        <strain evidence="2 3">NC64A</strain>
    </source>
</reference>
<protein>
    <recommendedName>
        <fullName evidence="4">Methyltransferase type 11 domain-containing protein</fullName>
    </recommendedName>
</protein>
<dbReference type="PANTHER" id="PTHR42912">
    <property type="entry name" value="METHYLTRANSFERASE"/>
    <property type="match status" value="1"/>
</dbReference>
<dbReference type="RefSeq" id="XP_005851466.1">
    <property type="nucleotide sequence ID" value="XM_005851404.1"/>
</dbReference>
<dbReference type="eggNOG" id="KOG4300">
    <property type="taxonomic scope" value="Eukaryota"/>
</dbReference>
<evidence type="ECO:0000313" key="3">
    <source>
        <dbReference type="Proteomes" id="UP000008141"/>
    </source>
</evidence>
<proteinExistence type="predicted"/>
<organism evidence="3">
    <name type="scientific">Chlorella variabilis</name>
    <name type="common">Green alga</name>
    <dbReference type="NCBI Taxonomy" id="554065"/>
    <lineage>
        <taxon>Eukaryota</taxon>
        <taxon>Viridiplantae</taxon>
        <taxon>Chlorophyta</taxon>
        <taxon>core chlorophytes</taxon>
        <taxon>Trebouxiophyceae</taxon>
        <taxon>Chlorellales</taxon>
        <taxon>Chlorellaceae</taxon>
        <taxon>Chlorella clade</taxon>
        <taxon>Chlorella</taxon>
    </lineage>
</organism>
<name>E1Z4L1_CHLVA</name>
<dbReference type="Gene3D" id="3.40.50.150">
    <property type="entry name" value="Vaccinia Virus protein VP39"/>
    <property type="match status" value="1"/>
</dbReference>
<dbReference type="KEGG" id="cvr:CHLNCDRAFT_137827"/>
<dbReference type="InterPro" id="IPR029063">
    <property type="entry name" value="SAM-dependent_MTases_sf"/>
</dbReference>
<feature type="compositionally biased region" description="Low complexity" evidence="1">
    <location>
        <begin position="183"/>
        <end position="213"/>
    </location>
</feature>
<evidence type="ECO:0000256" key="1">
    <source>
        <dbReference type="SAM" id="MobiDB-lite"/>
    </source>
</evidence>
<dbReference type="SUPFAM" id="SSF53335">
    <property type="entry name" value="S-adenosyl-L-methionine-dependent methyltransferases"/>
    <property type="match status" value="1"/>
</dbReference>
<dbReference type="PANTHER" id="PTHR42912:SF80">
    <property type="entry name" value="METHYLTRANSFERASE DOMAIN-CONTAINING PROTEIN"/>
    <property type="match status" value="1"/>
</dbReference>
<feature type="region of interest" description="Disordered" evidence="1">
    <location>
        <begin position="177"/>
        <end position="226"/>
    </location>
</feature>
<dbReference type="GO" id="GO:0008168">
    <property type="term" value="F:methyltransferase activity"/>
    <property type="evidence" value="ECO:0007669"/>
    <property type="project" value="TreeGrafter"/>
</dbReference>
<dbReference type="EMBL" id="GL433836">
    <property type="protein sequence ID" value="EFN59364.1"/>
    <property type="molecule type" value="Genomic_DNA"/>
</dbReference>
<accession>E1Z4L1</accession>
<dbReference type="InParanoid" id="E1Z4L1"/>
<dbReference type="AlphaFoldDB" id="E1Z4L1"/>
<dbReference type="Proteomes" id="UP000008141">
    <property type="component" value="Unassembled WGS sequence"/>
</dbReference>